<dbReference type="CDD" id="cd04607">
    <property type="entry name" value="CBS_pair_NTP_transferase_assoc"/>
    <property type="match status" value="1"/>
</dbReference>
<dbReference type="Gene3D" id="3.90.550.10">
    <property type="entry name" value="Spore Coat Polysaccharide Biosynthesis Protein SpsA, Chain A"/>
    <property type="match status" value="1"/>
</dbReference>
<gene>
    <name evidence="3" type="ordered locus">Fphi_1169</name>
</gene>
<keyword evidence="3" id="KW-0808">Transferase</keyword>
<protein>
    <submittedName>
        <fullName evidence="3">Nucleotidyl transferase</fullName>
    </submittedName>
</protein>
<dbReference type="KEGG" id="fph:Fphi_1169"/>
<dbReference type="AlphaFoldDB" id="B0TXD5"/>
<organism evidence="3">
    <name type="scientific">Francisella philomiragia subsp. philomiragia (strain ATCC 25017 / CCUG 19701 / FSC 153 / O#319-036)</name>
    <dbReference type="NCBI Taxonomy" id="484022"/>
    <lineage>
        <taxon>Bacteria</taxon>
        <taxon>Pseudomonadati</taxon>
        <taxon>Pseudomonadota</taxon>
        <taxon>Gammaproteobacteria</taxon>
        <taxon>Thiotrichales</taxon>
        <taxon>Francisellaceae</taxon>
        <taxon>Francisella</taxon>
    </lineage>
</organism>
<keyword evidence="1" id="KW-0129">CBS domain</keyword>
<evidence type="ECO:0000313" key="3">
    <source>
        <dbReference type="EMBL" id="ABZ87393.1"/>
    </source>
</evidence>
<evidence type="ECO:0000259" key="2">
    <source>
        <dbReference type="PROSITE" id="PS51371"/>
    </source>
</evidence>
<feature type="domain" description="CBS" evidence="2">
    <location>
        <begin position="1"/>
        <end position="60"/>
    </location>
</feature>
<dbReference type="Gene3D" id="3.10.580.10">
    <property type="entry name" value="CBS-domain"/>
    <property type="match status" value="1"/>
</dbReference>
<dbReference type="InterPro" id="IPR029044">
    <property type="entry name" value="Nucleotide-diphossugar_trans"/>
</dbReference>
<sequence>MKPICDVKISKKCTLRDALSVIDAGALKMALVIDEEQKLVGTVSDGDVRRGILRGISLDSCVLTITNRNPITACLQMSREEIVSMAVSKKIYQVPVVDDHGVVVGVHDVGSLVKPDFKKNKVVLMVGGLGKRLRPLTENVPKPMLNVGDKPILQTIIERFVDHGYTDIIMCVNYRSDMIVNYFDDGSKFGANIEYFLEEEKMGTAGALSMIKDKIDEPFFVMNGDLLTSVNFEHMHDYHTMNNAMATMCVREYDFQVPYGVVSVDDQSNIEKIEEKPLHKFLVSAGIYMLSPKALDFIPSGYYDMPSLFDEIIGKNLKAVSFPLREYWIDIGQIEEYNKANQQYHEVF</sequence>
<accession>B0TXD5</accession>
<proteinExistence type="predicted"/>
<dbReference type="PANTHER" id="PTHR22572">
    <property type="entry name" value="SUGAR-1-PHOSPHATE GUANYL TRANSFERASE"/>
    <property type="match status" value="1"/>
</dbReference>
<dbReference type="GO" id="GO:0016740">
    <property type="term" value="F:transferase activity"/>
    <property type="evidence" value="ECO:0007669"/>
    <property type="project" value="UniProtKB-KW"/>
</dbReference>
<dbReference type="SUPFAM" id="SSF54631">
    <property type="entry name" value="CBS-domain pair"/>
    <property type="match status" value="1"/>
</dbReference>
<dbReference type="Pfam" id="PF00483">
    <property type="entry name" value="NTP_transferase"/>
    <property type="match status" value="1"/>
</dbReference>
<dbReference type="eggNOG" id="COG0517">
    <property type="taxonomic scope" value="Bacteria"/>
</dbReference>
<dbReference type="SUPFAM" id="SSF53448">
    <property type="entry name" value="Nucleotide-diphospho-sugar transferases"/>
    <property type="match status" value="1"/>
</dbReference>
<name>B0TXD5_FRAP2</name>
<dbReference type="InterPro" id="IPR050486">
    <property type="entry name" value="Mannose-1P_guanyltransferase"/>
</dbReference>
<dbReference type="HOGENOM" id="CLU_045375_0_0_6"/>
<dbReference type="PROSITE" id="PS51371">
    <property type="entry name" value="CBS"/>
    <property type="match status" value="1"/>
</dbReference>
<evidence type="ECO:0000256" key="1">
    <source>
        <dbReference type="PROSITE-ProRule" id="PRU00703"/>
    </source>
</evidence>
<dbReference type="InterPro" id="IPR046342">
    <property type="entry name" value="CBS_dom_sf"/>
</dbReference>
<dbReference type="Pfam" id="PF00571">
    <property type="entry name" value="CBS"/>
    <property type="match status" value="2"/>
</dbReference>
<dbReference type="InterPro" id="IPR000644">
    <property type="entry name" value="CBS_dom"/>
</dbReference>
<dbReference type="InterPro" id="IPR005835">
    <property type="entry name" value="NTP_transferase_dom"/>
</dbReference>
<reference evidence="3" key="1">
    <citation type="submission" date="2009-01" db="EMBL/GenBank/DDBJ databases">
        <title>Complete sequence of chromosome of Francisella philomiragia subsp. philomiragia ATCC 25017.</title>
        <authorList>
            <consortium name="US DOE Joint Genome Institute"/>
            <person name="Copeland A."/>
            <person name="Lucas S."/>
            <person name="Lapidus A."/>
            <person name="Barry K."/>
            <person name="Detter J.C."/>
            <person name="Glavina del Rio T."/>
            <person name="Hammon N."/>
            <person name="Israni S."/>
            <person name="Dalin E."/>
            <person name="Tice H."/>
            <person name="Pitluck S."/>
            <person name="Chain P."/>
            <person name="Malfatti S."/>
            <person name="Shin M."/>
            <person name="Vergez L."/>
            <person name="Schmutz J."/>
            <person name="Larimer F."/>
            <person name="Land M."/>
            <person name="Hauser L."/>
            <person name="Richardson P."/>
        </authorList>
    </citation>
    <scope>NUCLEOTIDE SEQUENCE</scope>
    <source>
        <strain evidence="3">ATCC 25017</strain>
    </source>
</reference>
<dbReference type="EMBL" id="CP000937">
    <property type="protein sequence ID" value="ABZ87393.1"/>
    <property type="molecule type" value="Genomic_DNA"/>
</dbReference>
<dbReference type="eggNOG" id="COG1208">
    <property type="taxonomic scope" value="Bacteria"/>
</dbReference>
<dbReference type="CDD" id="cd06426">
    <property type="entry name" value="NTP_transferase_like_2"/>
    <property type="match status" value="1"/>
</dbReference>